<evidence type="ECO:0000313" key="2">
    <source>
        <dbReference type="Proteomes" id="UP001458880"/>
    </source>
</evidence>
<accession>A0AAW1HU17</accession>
<gene>
    <name evidence="1" type="ORF">QE152_g39356</name>
</gene>
<proteinExistence type="predicted"/>
<organism evidence="1 2">
    <name type="scientific">Popillia japonica</name>
    <name type="common">Japanese beetle</name>
    <dbReference type="NCBI Taxonomy" id="7064"/>
    <lineage>
        <taxon>Eukaryota</taxon>
        <taxon>Metazoa</taxon>
        <taxon>Ecdysozoa</taxon>
        <taxon>Arthropoda</taxon>
        <taxon>Hexapoda</taxon>
        <taxon>Insecta</taxon>
        <taxon>Pterygota</taxon>
        <taxon>Neoptera</taxon>
        <taxon>Endopterygota</taxon>
        <taxon>Coleoptera</taxon>
        <taxon>Polyphaga</taxon>
        <taxon>Scarabaeiformia</taxon>
        <taxon>Scarabaeidae</taxon>
        <taxon>Rutelinae</taxon>
        <taxon>Popillia</taxon>
    </lineage>
</organism>
<sequence>MNVSAAPRVVLPVTVPIVDDPTDAVKKLFVVGSYDDGGTFSLVLEVYTEFDFFNHPKTIFNMNETGFQLNNEAGTAGTVIETRGAKDVHTRISSDRGENISIIACCSAEGRLLPPVIVLNGKGKKMHLAMIYQMVLKLFKRLKEHFALCKSCGRTVLIPDGHSSGRIETVLKCNARIS</sequence>
<protein>
    <submittedName>
        <fullName evidence="1">Uncharacterized protein</fullName>
    </submittedName>
</protein>
<evidence type="ECO:0000313" key="1">
    <source>
        <dbReference type="EMBL" id="KAK9680102.1"/>
    </source>
</evidence>
<dbReference type="EMBL" id="JASPKY010000933">
    <property type="protein sequence ID" value="KAK9680102.1"/>
    <property type="molecule type" value="Genomic_DNA"/>
</dbReference>
<dbReference type="AlphaFoldDB" id="A0AAW1HU17"/>
<keyword evidence="2" id="KW-1185">Reference proteome</keyword>
<name>A0AAW1HU17_POPJA</name>
<comment type="caution">
    <text evidence="1">The sequence shown here is derived from an EMBL/GenBank/DDBJ whole genome shotgun (WGS) entry which is preliminary data.</text>
</comment>
<dbReference type="Proteomes" id="UP001458880">
    <property type="component" value="Unassembled WGS sequence"/>
</dbReference>
<reference evidence="1 2" key="1">
    <citation type="journal article" date="2024" name="BMC Genomics">
        <title>De novo assembly and annotation of Popillia japonica's genome with initial clues to its potential as an invasive pest.</title>
        <authorList>
            <person name="Cucini C."/>
            <person name="Boschi S."/>
            <person name="Funari R."/>
            <person name="Cardaioli E."/>
            <person name="Iannotti N."/>
            <person name="Marturano G."/>
            <person name="Paoli F."/>
            <person name="Bruttini M."/>
            <person name="Carapelli A."/>
            <person name="Frati F."/>
            <person name="Nardi F."/>
        </authorList>
    </citation>
    <scope>NUCLEOTIDE SEQUENCE [LARGE SCALE GENOMIC DNA]</scope>
    <source>
        <strain evidence="1">DMR45628</strain>
    </source>
</reference>